<evidence type="ECO:0000313" key="1">
    <source>
        <dbReference type="EMBL" id="KAK4037861.1"/>
    </source>
</evidence>
<reference evidence="1 2" key="1">
    <citation type="journal article" date="2023" name="Nucleic Acids Res.">
        <title>The hologenome of Daphnia magna reveals possible DNA methylation and microbiome-mediated evolution of the host genome.</title>
        <authorList>
            <person name="Chaturvedi A."/>
            <person name="Li X."/>
            <person name="Dhandapani V."/>
            <person name="Marshall H."/>
            <person name="Kissane S."/>
            <person name="Cuenca-Cambronero M."/>
            <person name="Asole G."/>
            <person name="Calvet F."/>
            <person name="Ruiz-Romero M."/>
            <person name="Marangio P."/>
            <person name="Guigo R."/>
            <person name="Rago D."/>
            <person name="Mirbahai L."/>
            <person name="Eastwood N."/>
            <person name="Colbourne J.K."/>
            <person name="Zhou J."/>
            <person name="Mallon E."/>
            <person name="Orsini L."/>
        </authorList>
    </citation>
    <scope>NUCLEOTIDE SEQUENCE [LARGE SCALE GENOMIC DNA]</scope>
    <source>
        <strain evidence="1">LRV0_1</strain>
    </source>
</reference>
<accession>A0ABR0B858</accession>
<proteinExistence type="predicted"/>
<dbReference type="EMBL" id="JAOYFB010000040">
    <property type="protein sequence ID" value="KAK4037861.1"/>
    <property type="molecule type" value="Genomic_DNA"/>
</dbReference>
<gene>
    <name evidence="1" type="ORF">OUZ56_029887</name>
</gene>
<evidence type="ECO:0000313" key="2">
    <source>
        <dbReference type="Proteomes" id="UP001234178"/>
    </source>
</evidence>
<name>A0ABR0B858_9CRUS</name>
<organism evidence="1 2">
    <name type="scientific">Daphnia magna</name>
    <dbReference type="NCBI Taxonomy" id="35525"/>
    <lineage>
        <taxon>Eukaryota</taxon>
        <taxon>Metazoa</taxon>
        <taxon>Ecdysozoa</taxon>
        <taxon>Arthropoda</taxon>
        <taxon>Crustacea</taxon>
        <taxon>Branchiopoda</taxon>
        <taxon>Diplostraca</taxon>
        <taxon>Cladocera</taxon>
        <taxon>Anomopoda</taxon>
        <taxon>Daphniidae</taxon>
        <taxon>Daphnia</taxon>
    </lineage>
</organism>
<sequence>MKGYRPICLLQKLARMTEFPETARNPENASYGDDIGLYFVVCANTVWLAKSTQSSPVNGFRSNWFSFGLKCLSEELKAIEQILRFCMISNKKFEELND</sequence>
<comment type="caution">
    <text evidence="1">The sequence shown here is derived from an EMBL/GenBank/DDBJ whole genome shotgun (WGS) entry which is preliminary data.</text>
</comment>
<keyword evidence="2" id="KW-1185">Reference proteome</keyword>
<protein>
    <submittedName>
        <fullName evidence="1">Uncharacterized protein</fullName>
    </submittedName>
</protein>
<dbReference type="Proteomes" id="UP001234178">
    <property type="component" value="Unassembled WGS sequence"/>
</dbReference>